<dbReference type="Gene3D" id="3.30.360.10">
    <property type="entry name" value="Dihydrodipicolinate Reductase, domain 2"/>
    <property type="match status" value="1"/>
</dbReference>
<comment type="caution">
    <text evidence="4">The sequence shown here is derived from an EMBL/GenBank/DDBJ whole genome shotgun (WGS) entry which is preliminary data.</text>
</comment>
<dbReference type="Gene3D" id="1.10.1870.10">
    <property type="entry name" value="Domain 3, Saccharopine reductase"/>
    <property type="match status" value="1"/>
</dbReference>
<evidence type="ECO:0000256" key="1">
    <source>
        <dbReference type="ARBA" id="ARBA00023002"/>
    </source>
</evidence>
<keyword evidence="1" id="KW-0560">Oxidoreductase</keyword>
<dbReference type="Proteomes" id="UP000652681">
    <property type="component" value="Unassembled WGS sequence"/>
</dbReference>
<evidence type="ECO:0000259" key="3">
    <source>
        <dbReference type="Pfam" id="PF16653"/>
    </source>
</evidence>
<evidence type="ECO:0000313" key="4">
    <source>
        <dbReference type="EMBL" id="MBC9811770.1"/>
    </source>
</evidence>
<name>A0A8J6U1Y9_9FLAO</name>
<dbReference type="InterPro" id="IPR036291">
    <property type="entry name" value="NAD(P)-bd_dom_sf"/>
</dbReference>
<protein>
    <submittedName>
        <fullName evidence="4">Saccharopine dehydrogenase NADP-binding domain-containing protein</fullName>
    </submittedName>
</protein>
<dbReference type="GO" id="GO:0005737">
    <property type="term" value="C:cytoplasm"/>
    <property type="evidence" value="ECO:0007669"/>
    <property type="project" value="TreeGrafter"/>
</dbReference>
<evidence type="ECO:0000259" key="2">
    <source>
        <dbReference type="Pfam" id="PF03435"/>
    </source>
</evidence>
<dbReference type="InterPro" id="IPR032095">
    <property type="entry name" value="Sacchrp_dh-like_C"/>
</dbReference>
<feature type="domain" description="Saccharopine dehydrogenase-like C-terminal" evidence="3">
    <location>
        <begin position="126"/>
        <end position="434"/>
    </location>
</feature>
<dbReference type="RefSeq" id="WP_216713632.1">
    <property type="nucleotide sequence ID" value="NZ_JACVEL010000002.1"/>
</dbReference>
<organism evidence="4 5">
    <name type="scientific">Taishania pollutisoli</name>
    <dbReference type="NCBI Taxonomy" id="2766479"/>
    <lineage>
        <taxon>Bacteria</taxon>
        <taxon>Pseudomonadati</taxon>
        <taxon>Bacteroidota</taxon>
        <taxon>Flavobacteriia</taxon>
        <taxon>Flavobacteriales</taxon>
        <taxon>Crocinitomicaceae</taxon>
        <taxon>Taishania</taxon>
    </lineage>
</organism>
<proteinExistence type="predicted"/>
<dbReference type="Gene3D" id="3.40.50.720">
    <property type="entry name" value="NAD(P)-binding Rossmann-like Domain"/>
    <property type="match status" value="1"/>
</dbReference>
<dbReference type="PANTHER" id="PTHR11133">
    <property type="entry name" value="SACCHAROPINE DEHYDROGENASE"/>
    <property type="match status" value="1"/>
</dbReference>
<sequence length="450" mass="51283">MKTLLILGAGLSSSSLIRYVLKQAEQFNWSVRITDQNIETVQAKINGHPNGVPLNFNALDAAQRRPEIEQADLVISMLPARFHIDVAKDCIDLKTNLITPSYISKEMKALDDAAKNAGITIMNEIGVDPGIDHMSAMKIIDEIKEKGGHLESFKSFCGGLIAPESDNNPWNYKFTWNPRNVVLAGAGGAACFIRNNRYKYIPYSRLFARLDHLSVEGYGDFTGYPNRDSLSYRSIYGLDNIPTIYRGTLRRPEFCEAWSVFVELGMTDDTYSMVDMEVCSPRMFLNAFLPYHPVKSVEQKFKEFLREDRLYLYSKFEWLGLFDEELSLKSETPTPAQLLQIILERKWVLEKGDKDMLVMIHEFEYKLEDQLYKLTSSMVNIGEDQVYTSMANTVGLPVGICSKLILNGQITDKGVLLPVKKSIYEPILNELETYDIRFIEEQEQINELAI</sequence>
<evidence type="ECO:0000313" key="5">
    <source>
        <dbReference type="Proteomes" id="UP000652681"/>
    </source>
</evidence>
<accession>A0A8J6U1Y9</accession>
<dbReference type="AlphaFoldDB" id="A0A8J6U1Y9"/>
<dbReference type="InterPro" id="IPR051168">
    <property type="entry name" value="AASS"/>
</dbReference>
<keyword evidence="5" id="KW-1185">Reference proteome</keyword>
<dbReference type="GO" id="GO:0004753">
    <property type="term" value="F:saccharopine dehydrogenase activity"/>
    <property type="evidence" value="ECO:0007669"/>
    <property type="project" value="TreeGrafter"/>
</dbReference>
<dbReference type="PANTHER" id="PTHR11133:SF22">
    <property type="entry name" value="ALPHA-AMINOADIPIC SEMIALDEHYDE SYNTHASE, MITOCHONDRIAL"/>
    <property type="match status" value="1"/>
</dbReference>
<feature type="domain" description="Saccharopine dehydrogenase NADP binding" evidence="2">
    <location>
        <begin position="5"/>
        <end position="122"/>
    </location>
</feature>
<dbReference type="GO" id="GO:0019878">
    <property type="term" value="P:lysine biosynthetic process via aminoadipic acid"/>
    <property type="evidence" value="ECO:0007669"/>
    <property type="project" value="TreeGrafter"/>
</dbReference>
<dbReference type="Pfam" id="PF16653">
    <property type="entry name" value="Sacchrp_dh_C"/>
    <property type="match status" value="1"/>
</dbReference>
<dbReference type="SUPFAM" id="SSF55347">
    <property type="entry name" value="Glyceraldehyde-3-phosphate dehydrogenase-like, C-terminal domain"/>
    <property type="match status" value="1"/>
</dbReference>
<reference evidence="4" key="1">
    <citation type="submission" date="2020-09" db="EMBL/GenBank/DDBJ databases">
        <title>Taishania pollutisoli gen. nov., sp. nov., Isolated from Tetrabromobisphenol A-Contaminated Soil.</title>
        <authorList>
            <person name="Chen Q."/>
        </authorList>
    </citation>
    <scope>NUCLEOTIDE SEQUENCE</scope>
    <source>
        <strain evidence="4">CZZ-1</strain>
    </source>
</reference>
<gene>
    <name evidence="4" type="ORF">H9Y05_04700</name>
</gene>
<dbReference type="InterPro" id="IPR005097">
    <property type="entry name" value="Sacchrp_dh_NADP-bd"/>
</dbReference>
<dbReference type="SUPFAM" id="SSF51735">
    <property type="entry name" value="NAD(P)-binding Rossmann-fold domains"/>
    <property type="match status" value="1"/>
</dbReference>
<dbReference type="Pfam" id="PF03435">
    <property type="entry name" value="Sacchrp_dh_NADP"/>
    <property type="match status" value="1"/>
</dbReference>
<dbReference type="EMBL" id="JACVEL010000002">
    <property type="protein sequence ID" value="MBC9811770.1"/>
    <property type="molecule type" value="Genomic_DNA"/>
</dbReference>